<evidence type="ECO:0000313" key="4">
    <source>
        <dbReference type="EMBL" id="OOQ88770.1"/>
    </source>
</evidence>
<gene>
    <name evidence="4" type="ORF">PEBR_11380</name>
</gene>
<feature type="transmembrane region" description="Helical" evidence="3">
    <location>
        <begin position="17"/>
        <end position="35"/>
    </location>
</feature>
<dbReference type="InterPro" id="IPR051706">
    <property type="entry name" value="Glycosyltransferase_domain"/>
</dbReference>
<dbReference type="EMBL" id="LJBN01000117">
    <property type="protein sequence ID" value="OOQ88770.1"/>
    <property type="molecule type" value="Genomic_DNA"/>
</dbReference>
<dbReference type="GO" id="GO:0000030">
    <property type="term" value="F:mannosyltransferase activity"/>
    <property type="evidence" value="ECO:0007669"/>
    <property type="project" value="TreeGrafter"/>
</dbReference>
<comment type="similarity">
    <text evidence="1">Belongs to the glycosyltransferase 32 family.</text>
</comment>
<protein>
    <submittedName>
        <fullName evidence="4">Putative glycosyl transferase</fullName>
    </submittedName>
</protein>
<dbReference type="InterPro" id="IPR007577">
    <property type="entry name" value="GlycoTrfase_DXD_sugar-bd_CS"/>
</dbReference>
<comment type="caution">
    <text evidence="4">The sequence shown here is derived from an EMBL/GenBank/DDBJ whole genome shotgun (WGS) entry which is preliminary data.</text>
</comment>
<dbReference type="AlphaFoldDB" id="A0A1S9RTZ2"/>
<feature type="transmembrane region" description="Helical" evidence="3">
    <location>
        <begin position="63"/>
        <end position="80"/>
    </location>
</feature>
<evidence type="ECO:0000256" key="3">
    <source>
        <dbReference type="SAM" id="Phobius"/>
    </source>
</evidence>
<accession>A0A1S9RTZ2</accession>
<dbReference type="GO" id="GO:0051999">
    <property type="term" value="P:mannosyl-inositol phosphorylceramide biosynthetic process"/>
    <property type="evidence" value="ECO:0007669"/>
    <property type="project" value="TreeGrafter"/>
</dbReference>
<dbReference type="Gene3D" id="3.90.550.20">
    <property type="match status" value="1"/>
</dbReference>
<dbReference type="PANTHER" id="PTHR32385">
    <property type="entry name" value="MANNOSYL PHOSPHORYLINOSITOL CERAMIDE SYNTHASE"/>
    <property type="match status" value="1"/>
</dbReference>
<dbReference type="GO" id="GO:0016020">
    <property type="term" value="C:membrane"/>
    <property type="evidence" value="ECO:0007669"/>
    <property type="project" value="GOC"/>
</dbReference>
<proteinExistence type="inferred from homology"/>
<evidence type="ECO:0000313" key="5">
    <source>
        <dbReference type="Proteomes" id="UP000190744"/>
    </source>
</evidence>
<reference evidence="5" key="1">
    <citation type="submission" date="2015-09" db="EMBL/GenBank/DDBJ databases">
        <authorList>
            <person name="Fill T.P."/>
            <person name="Baretta J.F."/>
            <person name="de Almeida L.G."/>
            <person name="Rocha M."/>
            <person name="de Souza D.H."/>
            <person name="Malavazi I."/>
            <person name="Cerdeira L.T."/>
            <person name="Hong H."/>
            <person name="Samborskyy M."/>
            <person name="de Vasconcelos A.T."/>
            <person name="Leadlay P."/>
            <person name="Rodrigues-Filho E."/>
        </authorList>
    </citation>
    <scope>NUCLEOTIDE SEQUENCE [LARGE SCALE GENOMIC DNA]</scope>
    <source>
        <strain evidence="5">LaBioMMi 136</strain>
    </source>
</reference>
<evidence type="ECO:0000256" key="2">
    <source>
        <dbReference type="ARBA" id="ARBA00022679"/>
    </source>
</evidence>
<dbReference type="Pfam" id="PF04488">
    <property type="entry name" value="Gly_transf_sug"/>
    <property type="match status" value="1"/>
</dbReference>
<keyword evidence="3" id="KW-0472">Membrane</keyword>
<feature type="transmembrane region" description="Helical" evidence="3">
    <location>
        <begin position="353"/>
        <end position="372"/>
    </location>
</feature>
<name>A0A1S9RTZ2_PENBI</name>
<keyword evidence="3" id="KW-0812">Transmembrane</keyword>
<dbReference type="SUPFAM" id="SSF53448">
    <property type="entry name" value="Nucleotide-diphospho-sugar transferases"/>
    <property type="match status" value="1"/>
</dbReference>
<dbReference type="InterPro" id="IPR029044">
    <property type="entry name" value="Nucleotide-diphossugar_trans"/>
</dbReference>
<keyword evidence="3" id="KW-1133">Transmembrane helix</keyword>
<sequence length="400" mass="45046">MPIRAPEATNVWDTRKIQAVILASSLILLLVYSAAKSGSALHAKPRGFDIALALARGMARGHLRVFLVLVLLLILAYLSAPSVQRLYYLFRLPFVWTESSAQATISQQHDNFDLTFSSFSANYSTEDAGLRPLIPPKLHHINLGPNAPPSEWVTARADCLKHHDSWEVFLWNDTNAPQFVEKNYPHLYDMWKSYPFMVQRIDALRYMALEKYGGAVLDFDLACKRSLEPLRQFEFVAPAAHPAGFSVGMMLASPNNTFVRSLVESLPMFNHVWPLLPYVTVMFSTGCHYASTVFTLQTNRSSIRILSGTSDNPTMHMLNGFVDTPLFRHLGSSSWHTKDARLILLLKDAQPSLILVSVVIIIAVLALMLWCARLPRTRLSKRDVESHLQNSSSKSLFKYT</sequence>
<organism evidence="4 5">
    <name type="scientific">Penicillium brasilianum</name>
    <dbReference type="NCBI Taxonomy" id="104259"/>
    <lineage>
        <taxon>Eukaryota</taxon>
        <taxon>Fungi</taxon>
        <taxon>Dikarya</taxon>
        <taxon>Ascomycota</taxon>
        <taxon>Pezizomycotina</taxon>
        <taxon>Eurotiomycetes</taxon>
        <taxon>Eurotiomycetidae</taxon>
        <taxon>Eurotiales</taxon>
        <taxon>Aspergillaceae</taxon>
        <taxon>Penicillium</taxon>
    </lineage>
</organism>
<dbReference type="PANTHER" id="PTHR32385:SF15">
    <property type="entry name" value="INOSITOL PHOSPHOCERAMIDE MANNOSYLTRANSFERASE 1"/>
    <property type="match status" value="1"/>
</dbReference>
<dbReference type="Proteomes" id="UP000190744">
    <property type="component" value="Unassembled WGS sequence"/>
</dbReference>
<evidence type="ECO:0000256" key="1">
    <source>
        <dbReference type="ARBA" id="ARBA00009003"/>
    </source>
</evidence>
<keyword evidence="2 4" id="KW-0808">Transferase</keyword>